<comment type="caution">
    <text evidence="3">The sequence shown here is derived from an EMBL/GenBank/DDBJ whole genome shotgun (WGS) entry which is preliminary data.</text>
</comment>
<dbReference type="EMBL" id="MVIM01000006">
    <property type="protein sequence ID" value="ORB65081.1"/>
    <property type="molecule type" value="Genomic_DNA"/>
</dbReference>
<dbReference type="Proteomes" id="UP000192411">
    <property type="component" value="Unassembled WGS sequence"/>
</dbReference>
<sequence>MHARRVQQCTDDNVDSYLPLAGEIVARLSPRLTACAGVIAAFLLLGGTATVAVADPGGSQSDRDNSLDRGNGDGNGRGGSGGGDGDRGGKGAEGDGDADEGGVESPEVRFGSGRIDAPDVGQLAPSLAAGSGNDGAESRSAQGGAGVFGGVGAGRTPGGSGMDRAGVPNARFDPPRVTFGNGRTPGTRQPDSEPQWRAPVAEPAPAAPPPPPPPAPAPAPAPPWVGRIPAAPVLTQQMGEPRPVDWSDPLWGVAGLLLIPAAGAVLGYRQARAAHAAERLRRS</sequence>
<dbReference type="AlphaFoldDB" id="A0A1X0JQF0"/>
<name>A0A1X0JQF0_9MYCO</name>
<feature type="compositionally biased region" description="Gly residues" evidence="1">
    <location>
        <begin position="72"/>
        <end position="83"/>
    </location>
</feature>
<keyword evidence="4" id="KW-1185">Reference proteome</keyword>
<feature type="region of interest" description="Disordered" evidence="1">
    <location>
        <begin position="55"/>
        <end position="233"/>
    </location>
</feature>
<proteinExistence type="predicted"/>
<keyword evidence="2" id="KW-0812">Transmembrane</keyword>
<keyword evidence="2" id="KW-0472">Membrane</keyword>
<evidence type="ECO:0000256" key="2">
    <source>
        <dbReference type="SAM" id="Phobius"/>
    </source>
</evidence>
<evidence type="ECO:0000313" key="4">
    <source>
        <dbReference type="Proteomes" id="UP000192411"/>
    </source>
</evidence>
<accession>A0A1X0JQF0</accession>
<protein>
    <submittedName>
        <fullName evidence="3">Uncharacterized protein</fullName>
    </submittedName>
</protein>
<feature type="compositionally biased region" description="Pro residues" evidence="1">
    <location>
        <begin position="205"/>
        <end position="223"/>
    </location>
</feature>
<feature type="compositionally biased region" description="Basic and acidic residues" evidence="1">
    <location>
        <begin position="84"/>
        <end position="93"/>
    </location>
</feature>
<feature type="transmembrane region" description="Helical" evidence="2">
    <location>
        <begin position="250"/>
        <end position="268"/>
    </location>
</feature>
<reference evidence="3 4" key="1">
    <citation type="submission" date="2017-02" db="EMBL/GenBank/DDBJ databases">
        <title>The new phylogeny of genus Mycobacterium.</title>
        <authorList>
            <person name="Tortoli E."/>
            <person name="Trovato A."/>
            <person name="Cirillo D.M."/>
        </authorList>
    </citation>
    <scope>NUCLEOTIDE SEQUENCE [LARGE SCALE GENOMIC DNA]</scope>
    <source>
        <strain evidence="3 4">DSM 44338</strain>
    </source>
</reference>
<dbReference type="STRING" id="75922.BST47_13230"/>
<evidence type="ECO:0000313" key="3">
    <source>
        <dbReference type="EMBL" id="ORB65081.1"/>
    </source>
</evidence>
<gene>
    <name evidence="3" type="ORF">BST47_13230</name>
</gene>
<feature type="compositionally biased region" description="Gly residues" evidence="1">
    <location>
        <begin position="143"/>
        <end position="161"/>
    </location>
</feature>
<evidence type="ECO:0000256" key="1">
    <source>
        <dbReference type="SAM" id="MobiDB-lite"/>
    </source>
</evidence>
<keyword evidence="2" id="KW-1133">Transmembrane helix</keyword>
<organism evidence="3 4">
    <name type="scientific">Mycolicibacterium tusciae</name>
    <dbReference type="NCBI Taxonomy" id="75922"/>
    <lineage>
        <taxon>Bacteria</taxon>
        <taxon>Bacillati</taxon>
        <taxon>Actinomycetota</taxon>
        <taxon>Actinomycetes</taxon>
        <taxon>Mycobacteriales</taxon>
        <taxon>Mycobacteriaceae</taxon>
        <taxon>Mycolicibacterium</taxon>
    </lineage>
</organism>
<feature type="compositionally biased region" description="Basic and acidic residues" evidence="1">
    <location>
        <begin position="61"/>
        <end position="71"/>
    </location>
</feature>